<evidence type="ECO:0000313" key="2">
    <source>
        <dbReference type="Proteomes" id="UP000663929"/>
    </source>
</evidence>
<dbReference type="EMBL" id="CP071793">
    <property type="protein sequence ID" value="QTD52157.1"/>
    <property type="molecule type" value="Genomic_DNA"/>
</dbReference>
<proteinExistence type="predicted"/>
<keyword evidence="2" id="KW-1185">Reference proteome</keyword>
<evidence type="ECO:0000313" key="1">
    <source>
        <dbReference type="EMBL" id="QTD52157.1"/>
    </source>
</evidence>
<organism evidence="1 2">
    <name type="scientific">Sulfidibacter corallicola</name>
    <dbReference type="NCBI Taxonomy" id="2818388"/>
    <lineage>
        <taxon>Bacteria</taxon>
        <taxon>Pseudomonadati</taxon>
        <taxon>Acidobacteriota</taxon>
        <taxon>Holophagae</taxon>
        <taxon>Acanthopleuribacterales</taxon>
        <taxon>Acanthopleuribacteraceae</taxon>
        <taxon>Sulfidibacter</taxon>
    </lineage>
</organism>
<dbReference type="KEGG" id="scor:J3U87_06750"/>
<name>A0A8A4TRY6_SULCO</name>
<gene>
    <name evidence="1" type="ORF">J3U87_06750</name>
</gene>
<dbReference type="AlphaFoldDB" id="A0A8A4TRY6"/>
<dbReference type="RefSeq" id="WP_237382266.1">
    <property type="nucleotide sequence ID" value="NZ_CP071793.1"/>
</dbReference>
<dbReference type="Proteomes" id="UP000663929">
    <property type="component" value="Chromosome"/>
</dbReference>
<accession>A0A8A4TRY6</accession>
<protein>
    <submittedName>
        <fullName evidence="1">Uncharacterized protein</fullName>
    </submittedName>
</protein>
<reference evidence="1" key="1">
    <citation type="submission" date="2021-03" db="EMBL/GenBank/DDBJ databases">
        <title>Acanthopleuribacteraceae sp. M133.</title>
        <authorList>
            <person name="Wang G."/>
        </authorList>
    </citation>
    <scope>NUCLEOTIDE SEQUENCE</scope>
    <source>
        <strain evidence="1">M133</strain>
    </source>
</reference>
<sequence>MSTFFHIHHDGDAHGPEAQRIHTELIEPVMRDLEERGRLDRFYVLNFSGPRPFVRLIVEPRESHGSNLAREVLASLRSRARELDFLGEHDIQPQGKVA</sequence>